<dbReference type="InterPro" id="IPR022310">
    <property type="entry name" value="NAD/GMP_synthase"/>
</dbReference>
<comment type="pathway">
    <text evidence="2 9">Purine metabolism; GMP biosynthesis; GMP from XMP (L-Gln route): step 1/1.</text>
</comment>
<dbReference type="Pfam" id="PF00958">
    <property type="entry name" value="GMP_synt_C"/>
    <property type="match status" value="1"/>
</dbReference>
<dbReference type="CDD" id="cd01742">
    <property type="entry name" value="GATase1_GMP_Synthase"/>
    <property type="match status" value="1"/>
</dbReference>
<dbReference type="CDD" id="cd01997">
    <property type="entry name" value="GMP_synthase_C"/>
    <property type="match status" value="1"/>
</dbReference>
<dbReference type="GO" id="GO:0003921">
    <property type="term" value="F:GMP synthase activity"/>
    <property type="evidence" value="ECO:0007669"/>
    <property type="project" value="InterPro"/>
</dbReference>
<accession>A0A0C1FLM9</accession>
<dbReference type="SUPFAM" id="SSF52317">
    <property type="entry name" value="Class I glutamine amidotransferase-like"/>
    <property type="match status" value="1"/>
</dbReference>
<dbReference type="Pfam" id="PF00117">
    <property type="entry name" value="GATase"/>
    <property type="match status" value="1"/>
</dbReference>
<evidence type="ECO:0000256" key="5">
    <source>
        <dbReference type="ARBA" id="ARBA00022749"/>
    </source>
</evidence>
<dbReference type="InterPro" id="IPR017926">
    <property type="entry name" value="GATASE"/>
</dbReference>
<dbReference type="InterPro" id="IPR025777">
    <property type="entry name" value="GMPS_ATP_PPase_dom"/>
</dbReference>
<comment type="catalytic activity">
    <reaction evidence="9">
        <text>XMP + L-glutamine + ATP + H2O = GMP + L-glutamate + AMP + diphosphate + 2 H(+)</text>
        <dbReference type="Rhea" id="RHEA:11680"/>
        <dbReference type="ChEBI" id="CHEBI:15377"/>
        <dbReference type="ChEBI" id="CHEBI:15378"/>
        <dbReference type="ChEBI" id="CHEBI:29985"/>
        <dbReference type="ChEBI" id="CHEBI:30616"/>
        <dbReference type="ChEBI" id="CHEBI:33019"/>
        <dbReference type="ChEBI" id="CHEBI:57464"/>
        <dbReference type="ChEBI" id="CHEBI:58115"/>
        <dbReference type="ChEBI" id="CHEBI:58359"/>
        <dbReference type="ChEBI" id="CHEBI:456215"/>
        <dbReference type="EC" id="6.3.5.2"/>
    </reaction>
</comment>
<dbReference type="PANTHER" id="PTHR11922">
    <property type="entry name" value="GMP SYNTHASE-RELATED"/>
    <property type="match status" value="1"/>
</dbReference>
<keyword evidence="8 9" id="KW-0315">Glutamine amidotransferase</keyword>
<dbReference type="InterPro" id="IPR001674">
    <property type="entry name" value="GMP_synth_C"/>
</dbReference>
<evidence type="ECO:0000256" key="8">
    <source>
        <dbReference type="ARBA" id="ARBA00022962"/>
    </source>
</evidence>
<dbReference type="AlphaFoldDB" id="A0A0C1FLM9"/>
<dbReference type="InterPro" id="IPR029062">
    <property type="entry name" value="Class_I_gatase-like"/>
</dbReference>
<dbReference type="EMBL" id="JSYL01000005">
    <property type="protein sequence ID" value="KIA88839.1"/>
    <property type="molecule type" value="Genomic_DNA"/>
</dbReference>
<dbReference type="Pfam" id="PF02540">
    <property type="entry name" value="NAD_synthase"/>
    <property type="match status" value="1"/>
</dbReference>
<protein>
    <recommendedName>
        <fullName evidence="9">GMP synthase [glutamine-hydrolyzing]</fullName>
        <ecNumber evidence="9">6.3.5.2</ecNumber>
    </recommendedName>
    <alternativeName>
        <fullName evidence="9">GMP synthetase</fullName>
    </alternativeName>
    <alternativeName>
        <fullName evidence="9">Glutamine amidotransferase</fullName>
    </alternativeName>
</protein>
<keyword evidence="6 9" id="KW-0658">Purine biosynthesis</keyword>
<gene>
    <name evidence="9 12" type="primary">guaA</name>
    <name evidence="12" type="ORF">OA86_09310</name>
</gene>
<dbReference type="NCBIfam" id="TIGR00884">
    <property type="entry name" value="guaA_Cterm"/>
    <property type="match status" value="1"/>
</dbReference>
<dbReference type="RefSeq" id="WP_039352065.1">
    <property type="nucleotide sequence ID" value="NZ_FOLA01000007.1"/>
</dbReference>
<dbReference type="FunFam" id="3.30.300.10:FF:000002">
    <property type="entry name" value="GMP synthase [glutamine-hydrolyzing]"/>
    <property type="match status" value="1"/>
</dbReference>
<comment type="subunit">
    <text evidence="9">Homodimer.</text>
</comment>
<dbReference type="GO" id="GO:0005524">
    <property type="term" value="F:ATP binding"/>
    <property type="evidence" value="ECO:0007669"/>
    <property type="project" value="UniProtKB-UniRule"/>
</dbReference>
<dbReference type="Gene3D" id="3.30.300.10">
    <property type="match status" value="1"/>
</dbReference>
<keyword evidence="13" id="KW-1185">Reference proteome</keyword>
<dbReference type="PRINTS" id="PR00096">
    <property type="entry name" value="GATASE"/>
</dbReference>
<comment type="function">
    <text evidence="1 9">Catalyzes the synthesis of GMP from XMP.</text>
</comment>
<dbReference type="Gene3D" id="3.40.50.880">
    <property type="match status" value="1"/>
</dbReference>
<keyword evidence="7 9" id="KW-0067">ATP-binding</keyword>
<feature type="active site" evidence="9">
    <location>
        <position position="166"/>
    </location>
</feature>
<feature type="binding site" evidence="10">
    <location>
        <begin position="220"/>
        <end position="226"/>
    </location>
    <ligand>
        <name>ATP</name>
        <dbReference type="ChEBI" id="CHEBI:30616"/>
    </ligand>
</feature>
<proteinExistence type="inferred from homology"/>
<dbReference type="PANTHER" id="PTHR11922:SF2">
    <property type="entry name" value="GMP SYNTHASE [GLUTAMINE-HYDROLYZING]"/>
    <property type="match status" value="1"/>
</dbReference>
<feature type="active site" evidence="9">
    <location>
        <position position="168"/>
    </location>
</feature>
<name>A0A0C1FLM9_9FLAO</name>
<evidence type="ECO:0000259" key="11">
    <source>
        <dbReference type="PROSITE" id="PS51553"/>
    </source>
</evidence>
<dbReference type="Gene3D" id="3.40.50.620">
    <property type="entry name" value="HUPs"/>
    <property type="match status" value="1"/>
</dbReference>
<evidence type="ECO:0000256" key="4">
    <source>
        <dbReference type="ARBA" id="ARBA00022741"/>
    </source>
</evidence>
<dbReference type="FunFam" id="3.40.50.880:FF:000001">
    <property type="entry name" value="GMP synthase [glutamine-hydrolyzing]"/>
    <property type="match status" value="1"/>
</dbReference>
<dbReference type="InterPro" id="IPR022955">
    <property type="entry name" value="GMP_synthase"/>
</dbReference>
<dbReference type="SUPFAM" id="SSF54810">
    <property type="entry name" value="GMP synthetase C-terminal dimerisation domain"/>
    <property type="match status" value="1"/>
</dbReference>
<dbReference type="GO" id="GO:0005829">
    <property type="term" value="C:cytosol"/>
    <property type="evidence" value="ECO:0007669"/>
    <property type="project" value="TreeGrafter"/>
</dbReference>
<sequence>MNNGIIILDFGSQYNQLIARRIREHGVYSEVIPFNTPIDEIIARNPSGIILSGGPSSVNAENAHLIEKSLLEKNIPILGICYGMQLITHLLGGTVKKGVKGEYGKAKLEIQKSNSLLSGVSRFSTVWMSHFDEVETVPEGFYVNGMTDVISAISNESKKIYCVQFHPEVSHTEEGARMLENFIFNVCKAPKSWKLTNYIDETIADIKEKVGDQKVILGLSGGVDSSVAAVLIHRAIGDQLQCIFVDTGLLRKDEGNKVMENYGEHFNLKIKMIDASERFLSKLKGISDPEQKRKAIGNEFVAVFDEESHKIEGAKFLAQGTIYPDVIESQSVKGPSSVIKSHHNVGGLPEEMGFELLEPLRELFKDEVRKVGEELGIPHHLVHRHPFPGPGLGIRILGEVDEEKVKILQEADDIFIEELYKNDLYDKVSQAFVVLLPVKSVGVMGDERTYEYTAVVRSANTTDFMTATWSRLPYEFLDTISNRIINEVKGINRVAYDISSKPPATIEWE</sequence>
<dbReference type="SUPFAM" id="SSF52402">
    <property type="entry name" value="Adenine nucleotide alpha hydrolases-like"/>
    <property type="match status" value="1"/>
</dbReference>
<dbReference type="PROSITE" id="PS51553">
    <property type="entry name" value="GMPS_ATP_PPASE"/>
    <property type="match status" value="1"/>
</dbReference>
<dbReference type="PRINTS" id="PR00097">
    <property type="entry name" value="ANTSNTHASEII"/>
</dbReference>
<evidence type="ECO:0000256" key="3">
    <source>
        <dbReference type="ARBA" id="ARBA00022598"/>
    </source>
</evidence>
<dbReference type="InterPro" id="IPR004739">
    <property type="entry name" value="GMP_synth_GATase"/>
</dbReference>
<dbReference type="STRING" id="266749.SAMN05421876_10767"/>
<dbReference type="OrthoDB" id="9802219at2"/>
<feature type="active site" description="Nucleophile" evidence="9">
    <location>
        <position position="81"/>
    </location>
</feature>
<feature type="domain" description="GMPS ATP-PPase" evidence="11">
    <location>
        <begin position="193"/>
        <end position="384"/>
    </location>
</feature>
<dbReference type="Proteomes" id="UP000031473">
    <property type="component" value="Unassembled WGS sequence"/>
</dbReference>
<dbReference type="UniPathway" id="UPA00189">
    <property type="reaction ID" value="UER00296"/>
</dbReference>
<evidence type="ECO:0000313" key="12">
    <source>
        <dbReference type="EMBL" id="KIA88839.1"/>
    </source>
</evidence>
<keyword evidence="5 9" id="KW-0332">GMP biosynthesis</keyword>
<evidence type="ECO:0000256" key="10">
    <source>
        <dbReference type="PROSITE-ProRule" id="PRU00886"/>
    </source>
</evidence>
<dbReference type="PRINTS" id="PR00099">
    <property type="entry name" value="CPSGATASE"/>
</dbReference>
<evidence type="ECO:0000256" key="1">
    <source>
        <dbReference type="ARBA" id="ARBA00002332"/>
    </source>
</evidence>
<reference evidence="12 13" key="1">
    <citation type="submission" date="2014-10" db="EMBL/GenBank/DDBJ databases">
        <title>Kaistella jeonii genome.</title>
        <authorList>
            <person name="Clayton J.T."/>
            <person name="Newman J.D."/>
        </authorList>
    </citation>
    <scope>NUCLEOTIDE SEQUENCE [LARGE SCALE GENOMIC DNA]</scope>
    <source>
        <strain evidence="12 13">DSM 17048</strain>
    </source>
</reference>
<dbReference type="PROSITE" id="PS51273">
    <property type="entry name" value="GATASE_TYPE_1"/>
    <property type="match status" value="1"/>
</dbReference>
<dbReference type="EC" id="6.3.5.2" evidence="9"/>
<dbReference type="HAMAP" id="MF_00344">
    <property type="entry name" value="GMP_synthase"/>
    <property type="match status" value="1"/>
</dbReference>
<evidence type="ECO:0000256" key="2">
    <source>
        <dbReference type="ARBA" id="ARBA00005153"/>
    </source>
</evidence>
<dbReference type="FunFam" id="3.40.50.620:FF:000001">
    <property type="entry name" value="GMP synthase [glutamine-hydrolyzing]"/>
    <property type="match status" value="1"/>
</dbReference>
<dbReference type="NCBIfam" id="NF000848">
    <property type="entry name" value="PRK00074.1"/>
    <property type="match status" value="1"/>
</dbReference>
<keyword evidence="4 9" id="KW-0547">Nucleotide-binding</keyword>
<keyword evidence="3 9" id="KW-0436">Ligase</keyword>
<evidence type="ECO:0000256" key="9">
    <source>
        <dbReference type="HAMAP-Rule" id="MF_00344"/>
    </source>
</evidence>
<dbReference type="InterPro" id="IPR014729">
    <property type="entry name" value="Rossmann-like_a/b/a_fold"/>
</dbReference>
<dbReference type="NCBIfam" id="TIGR00888">
    <property type="entry name" value="guaA_Nterm"/>
    <property type="match status" value="1"/>
</dbReference>
<evidence type="ECO:0000256" key="7">
    <source>
        <dbReference type="ARBA" id="ARBA00022840"/>
    </source>
</evidence>
<organism evidence="12 13">
    <name type="scientific">Kaistella jeonii</name>
    <dbReference type="NCBI Taxonomy" id="266749"/>
    <lineage>
        <taxon>Bacteria</taxon>
        <taxon>Pseudomonadati</taxon>
        <taxon>Bacteroidota</taxon>
        <taxon>Flavobacteriia</taxon>
        <taxon>Flavobacteriales</taxon>
        <taxon>Weeksellaceae</taxon>
        <taxon>Chryseobacterium group</taxon>
        <taxon>Kaistella</taxon>
    </lineage>
</organism>
<evidence type="ECO:0000313" key="13">
    <source>
        <dbReference type="Proteomes" id="UP000031473"/>
    </source>
</evidence>
<evidence type="ECO:0000256" key="6">
    <source>
        <dbReference type="ARBA" id="ARBA00022755"/>
    </source>
</evidence>
<comment type="caution">
    <text evidence="12">The sequence shown here is derived from an EMBL/GenBank/DDBJ whole genome shotgun (WGS) entry which is preliminary data.</text>
</comment>